<evidence type="ECO:0000313" key="13">
    <source>
        <dbReference type="EMBL" id="MDR6555643.1"/>
    </source>
</evidence>
<evidence type="ECO:0000256" key="9">
    <source>
        <dbReference type="SAM" id="MobiDB-lite"/>
    </source>
</evidence>
<dbReference type="Pfam" id="PF00395">
    <property type="entry name" value="SLH"/>
    <property type="match status" value="3"/>
</dbReference>
<dbReference type="InterPro" id="IPR001119">
    <property type="entry name" value="SLH_dom"/>
</dbReference>
<evidence type="ECO:0000256" key="2">
    <source>
        <dbReference type="ARBA" id="ARBA00004613"/>
    </source>
</evidence>
<dbReference type="SUPFAM" id="SSF51126">
    <property type="entry name" value="Pectin lyase-like"/>
    <property type="match status" value="1"/>
</dbReference>
<dbReference type="Gene3D" id="2.60.40.10">
    <property type="entry name" value="Immunoglobulins"/>
    <property type="match status" value="1"/>
</dbReference>
<feature type="domain" description="SLH" evidence="12">
    <location>
        <begin position="1611"/>
        <end position="1674"/>
    </location>
</feature>
<evidence type="ECO:0008006" key="15">
    <source>
        <dbReference type="Google" id="ProtNLM"/>
    </source>
</evidence>
<dbReference type="InterPro" id="IPR058863">
    <property type="entry name" value="PelX-like_Ig"/>
</dbReference>
<dbReference type="InterPro" id="IPR058953">
    <property type="entry name" value="PelX-like_N"/>
</dbReference>
<evidence type="ECO:0000313" key="14">
    <source>
        <dbReference type="Proteomes" id="UP001267290"/>
    </source>
</evidence>
<evidence type="ECO:0000256" key="4">
    <source>
        <dbReference type="ARBA" id="ARBA00022723"/>
    </source>
</evidence>
<dbReference type="InterPro" id="IPR006626">
    <property type="entry name" value="PbH1"/>
</dbReference>
<evidence type="ECO:0000256" key="1">
    <source>
        <dbReference type="ARBA" id="ARBA00001913"/>
    </source>
</evidence>
<evidence type="ECO:0000256" key="7">
    <source>
        <dbReference type="ARBA" id="ARBA00023239"/>
    </source>
</evidence>
<comment type="similarity">
    <text evidence="8">Belongs to the polysaccharide lyase 9 family.</text>
</comment>
<evidence type="ECO:0000259" key="12">
    <source>
        <dbReference type="PROSITE" id="PS51272"/>
    </source>
</evidence>
<feature type="signal peptide" evidence="10">
    <location>
        <begin position="1"/>
        <end position="27"/>
    </location>
</feature>
<dbReference type="Gene3D" id="2.60.40.3630">
    <property type="match status" value="4"/>
</dbReference>
<dbReference type="Pfam" id="PF00041">
    <property type="entry name" value="fn3"/>
    <property type="match status" value="1"/>
</dbReference>
<organism evidence="13 14">
    <name type="scientific">Paenibacillus qinlingensis</name>
    <dbReference type="NCBI Taxonomy" id="1837343"/>
    <lineage>
        <taxon>Bacteria</taxon>
        <taxon>Bacillati</taxon>
        <taxon>Bacillota</taxon>
        <taxon>Bacilli</taxon>
        <taxon>Bacillales</taxon>
        <taxon>Paenibacillaceae</taxon>
        <taxon>Paenibacillus</taxon>
    </lineage>
</organism>
<keyword evidence="5 10" id="KW-0732">Signal</keyword>
<dbReference type="EMBL" id="JAVDSB010000036">
    <property type="protein sequence ID" value="MDR6555643.1"/>
    <property type="molecule type" value="Genomic_DNA"/>
</dbReference>
<dbReference type="SMART" id="SM00710">
    <property type="entry name" value="PbH1"/>
    <property type="match status" value="5"/>
</dbReference>
<feature type="domain" description="SLH" evidence="12">
    <location>
        <begin position="1740"/>
        <end position="1801"/>
    </location>
</feature>
<dbReference type="InterPro" id="IPR052052">
    <property type="entry name" value="Polysaccharide_Lyase_9"/>
</dbReference>
<evidence type="ECO:0000256" key="3">
    <source>
        <dbReference type="ARBA" id="ARBA00022525"/>
    </source>
</evidence>
<feature type="compositionally biased region" description="Low complexity" evidence="9">
    <location>
        <begin position="1369"/>
        <end position="1380"/>
    </location>
</feature>
<sequence>MNQQKRLFAAVMSLVLLFSMIPFSGSAAALGAWTGSTFGGSTGAAPKNSITSNTDGSVTLKAVNGGKIASTDEGLSFYYKQISLPADANFELRARAKVVSFTNPANTPNQASFGLMVRGNIGSSSTATSSNYVAVGGFGVAAVPATGTPASTVTQVVYKTGATEFGSGKGTQFKLNTFSHVNEPIEGEEYELSIKKSGNAYQLTINGQSQTLFLDLFSHSVYGNKAYAGFYVARDAEVIFSDYNISVDSQAPTNIQIDKTAMKTTYLKDQSFDATGLKVTSVTGNVYEELSNNDYVITGFDSSKVGINTITVNYNGAIKTIDLMISPLTVTAFDMTSPPSKTVYYTSDLFDPEGLVVTAGYDSGHRADLTRDKYTVSISNATVTGSTYTFDTPGIKTVTIQSTETPARKTTFNVTVKNALLTGLEIAQPPQKTIYYLGDTFKPNGMAIYAKYNDNSRVRLMNNEYIAVLDTNTAGSKQVAILYRGQQASTSVTVKQKALTGIKVNKYPKTTYLVGEDLVTTGLSIVKVFDNLDTESLTSFTTDASNYDKNTVGIYDIRIIPTDTAILPITYKVAVRAPVEPEWKTIRFGQSTTAANNTITPHVSPNVHNLVALEGGGKITGDHDGISFYYTELDAVQDNFELSADVKVTLFAKNPYDGQESFGIMARDAIGTPGDSSVFASNIAAIGGYSGGTTKPIGTQLFVRTGVEDKDGKGSKGIQSTMLNNVRPAVANANPPSVPYKLTLSKTNSGFSGSLNSGTEAQYFVPDIMNIQDSKMYVGFYTARLATIDVSNVKLKITAAEADAPKVEGPQTAVTPDLQVLSLDQTSKTAYDLTIKPTVNGTVTIKKGEEVLALDTIVEAGKAITFQTSVAENATTNFNATFLPDDTQLLTSYSRLVQTFSVTMKTFGQGEDIYVSPTGTSAGTGSVSSPLDLDTAIAYVSAGQTIIVQDGRYVRSSKLDIKKGNNGTANAKKSLIAALGAQPVIDFVKKSEGVVLSGNYWHVKGIDVKRSAANTKGFTVGGNYNIVENSRFYSNGDTGLQISSTDGSTDKAQWPSYNLILNCESFDNIDPANNNADGFAAKLTSGEGNVFRGDIAHNNIDDGWDLYTKVGSGAIGAVTIEDSIAYNNGKLTTGLVGAGDKNGFKLGGEGIHVPHIIRNSMAFGNGANGFTSNSNPGVIVENNVGFNNAGGNLDLRGSQGIVDTDFTLSSFVSYQKNSSKKDNYPSVLVSDNNYLFNGTVSANKSGVKLSDANFESLTELPYQRDTDGNIIWGAFLQFISPLSAPTSLSAIASDAKAILSWNTVTGAAYYNVSRGMTEHDSYTQIATNVTSATYTNSGLINGTTYYFKVTAANALGEGQYSNSVRVVPDTTSDHSTGGSSPAAPTSNEDSVHLSVEPVNQTINGKTVAVATVDGSALSKAFDALVTKEAKEQKIFIEVNGSENAVKVQLDANVLATGLEKAPNTIISITNNGVSYHLPVKSLDLVDIAKMLGAEVNQVKMNISLEKVTGEAADLINAKAKEAGLSLVSDVFDFMITAEGNGKTVTVNDFGHTYVSRTITLVQAGDTNQLTAVMYDPETGGMTFVPAIFDTSHGKTTVTIKRPGNSLYAIVQSSKTFDDVKAHWAKADVELLASKLVIKGVSDSQFVPNASITRAEFAALLTRALGLNEDAATAIAKFNDVTAGSWYAGSIGAAVKADLINGFEDGSFLPNERITREQMAVMMTRAMTFAGTIVDVDLEALAVFADAAQVSGWAKDAVSQAMHAGIVRGVTESTFHPKADATRAEAAVMLKRFLQVVHFINE</sequence>
<dbReference type="SMART" id="SM00060">
    <property type="entry name" value="FN3"/>
    <property type="match status" value="1"/>
</dbReference>
<keyword evidence="6" id="KW-0106">Calcium</keyword>
<feature type="domain" description="SLH" evidence="12">
    <location>
        <begin position="1675"/>
        <end position="1736"/>
    </location>
</feature>
<gene>
    <name evidence="13" type="ORF">J2736_006923</name>
</gene>
<dbReference type="PROSITE" id="PS51272">
    <property type="entry name" value="SLH"/>
    <property type="match status" value="3"/>
</dbReference>
<name>A0ABU1P7A4_9BACL</name>
<dbReference type="Gene3D" id="2.160.20.10">
    <property type="entry name" value="Single-stranded right-handed beta-helix, Pectin lyase-like"/>
    <property type="match status" value="1"/>
</dbReference>
<evidence type="ECO:0000256" key="8">
    <source>
        <dbReference type="ARBA" id="ARBA00038263"/>
    </source>
</evidence>
<dbReference type="InterPro" id="IPR022038">
    <property type="entry name" value="Ig-like_bact"/>
</dbReference>
<evidence type="ECO:0000256" key="6">
    <source>
        <dbReference type="ARBA" id="ARBA00022837"/>
    </source>
</evidence>
<keyword evidence="3" id="KW-0964">Secreted</keyword>
<dbReference type="Proteomes" id="UP001267290">
    <property type="component" value="Unassembled WGS sequence"/>
</dbReference>
<dbReference type="Pfam" id="PF07523">
    <property type="entry name" value="Big_3"/>
    <property type="match status" value="3"/>
</dbReference>
<dbReference type="InterPro" id="IPR012334">
    <property type="entry name" value="Pectin_lyas_fold"/>
</dbReference>
<dbReference type="RefSeq" id="WP_310502948.1">
    <property type="nucleotide sequence ID" value="NZ_JAVDSB010000036.1"/>
</dbReference>
<dbReference type="Pfam" id="PF25849">
    <property type="entry name" value="PelX_N"/>
    <property type="match status" value="2"/>
</dbReference>
<keyword evidence="4" id="KW-0479">Metal-binding</keyword>
<evidence type="ECO:0000256" key="5">
    <source>
        <dbReference type="ARBA" id="ARBA00022729"/>
    </source>
</evidence>
<dbReference type="InterPro" id="IPR011050">
    <property type="entry name" value="Pectin_lyase_fold/virulence"/>
</dbReference>
<keyword evidence="14" id="KW-1185">Reference proteome</keyword>
<reference evidence="13 14" key="1">
    <citation type="submission" date="2023-07" db="EMBL/GenBank/DDBJ databases">
        <title>Sorghum-associated microbial communities from plants grown in Nebraska, USA.</title>
        <authorList>
            <person name="Schachtman D."/>
        </authorList>
    </citation>
    <scope>NUCLEOTIDE SEQUENCE [LARGE SCALE GENOMIC DNA]</scope>
    <source>
        <strain evidence="13 14">CC258</strain>
    </source>
</reference>
<dbReference type="InterPro" id="IPR036116">
    <property type="entry name" value="FN3_sf"/>
</dbReference>
<comment type="subcellular location">
    <subcellularLocation>
        <location evidence="2">Secreted</location>
    </subcellularLocation>
</comment>
<comment type="cofactor">
    <cofactor evidence="1">
        <name>Ca(2+)</name>
        <dbReference type="ChEBI" id="CHEBI:29108"/>
    </cofactor>
</comment>
<dbReference type="InterPro" id="IPR013783">
    <property type="entry name" value="Ig-like_fold"/>
</dbReference>
<proteinExistence type="inferred from homology"/>
<dbReference type="InterPro" id="IPR003961">
    <property type="entry name" value="FN3_dom"/>
</dbReference>
<dbReference type="CDD" id="cd00063">
    <property type="entry name" value="FN3"/>
    <property type="match status" value="1"/>
</dbReference>
<evidence type="ECO:0000256" key="10">
    <source>
        <dbReference type="SAM" id="SignalP"/>
    </source>
</evidence>
<dbReference type="PROSITE" id="PS50853">
    <property type="entry name" value="FN3"/>
    <property type="match status" value="1"/>
</dbReference>
<feature type="domain" description="Fibronectin type-III" evidence="11">
    <location>
        <begin position="1281"/>
        <end position="1373"/>
    </location>
</feature>
<feature type="chain" id="PRO_5046078415" description="Pectate disaccharide-lyase" evidence="10">
    <location>
        <begin position="28"/>
        <end position="1801"/>
    </location>
</feature>
<accession>A0ABU1P7A4</accession>
<evidence type="ECO:0000259" key="11">
    <source>
        <dbReference type="PROSITE" id="PS50853"/>
    </source>
</evidence>
<dbReference type="PANTHER" id="PTHR40088">
    <property type="entry name" value="PECTATE LYASE (EUROFUNG)"/>
    <property type="match status" value="1"/>
</dbReference>
<dbReference type="PANTHER" id="PTHR40088:SF1">
    <property type="entry name" value="PECTATE LYASE PEL9"/>
    <property type="match status" value="1"/>
</dbReference>
<protein>
    <recommendedName>
        <fullName evidence="15">Pectate disaccharide-lyase</fullName>
    </recommendedName>
</protein>
<feature type="region of interest" description="Disordered" evidence="9">
    <location>
        <begin position="1365"/>
        <end position="1391"/>
    </location>
</feature>
<dbReference type="Pfam" id="PF25850">
    <property type="entry name" value="PelX_Ig"/>
    <property type="match status" value="1"/>
</dbReference>
<comment type="caution">
    <text evidence="13">The sequence shown here is derived from an EMBL/GenBank/DDBJ whole genome shotgun (WGS) entry which is preliminary data.</text>
</comment>
<keyword evidence="7" id="KW-0456">Lyase</keyword>
<dbReference type="SUPFAM" id="SSF49265">
    <property type="entry name" value="Fibronectin type III"/>
    <property type="match status" value="1"/>
</dbReference>